<name>G6XFI9_9PROT</name>
<reference evidence="1 2" key="1">
    <citation type="submission" date="2011-10" db="EMBL/GenBank/DDBJ databases">
        <title>Genome sequence of Gluconobacter morbifer G707, isolated from Drosophila gut.</title>
        <authorList>
            <person name="Lee W.-J."/>
            <person name="Kim E.-K."/>
        </authorList>
    </citation>
    <scope>NUCLEOTIDE SEQUENCE [LARGE SCALE GENOMIC DNA]</scope>
    <source>
        <strain evidence="1 2">G707</strain>
    </source>
</reference>
<dbReference type="AlphaFoldDB" id="G6XFI9"/>
<evidence type="ECO:0000313" key="1">
    <source>
        <dbReference type="EMBL" id="EHH68946.1"/>
    </source>
</evidence>
<organism evidence="1 2">
    <name type="scientific">Gluconobacter morbifer G707</name>
    <dbReference type="NCBI Taxonomy" id="1088869"/>
    <lineage>
        <taxon>Bacteria</taxon>
        <taxon>Pseudomonadati</taxon>
        <taxon>Pseudomonadota</taxon>
        <taxon>Alphaproteobacteria</taxon>
        <taxon>Acetobacterales</taxon>
        <taxon>Acetobacteraceae</taxon>
        <taxon>Gluconobacter</taxon>
    </lineage>
</organism>
<sequence length="57" mass="6371">MFAIFPFKRVVVDPGHESSPLKNRDVVTLSTVGRPDRFPCGSGFSRRKVFEKAGIFS</sequence>
<dbReference type="EMBL" id="AGQV01000001">
    <property type="protein sequence ID" value="EHH68946.1"/>
    <property type="molecule type" value="Genomic_DNA"/>
</dbReference>
<protein>
    <submittedName>
        <fullName evidence="1">Uncharacterized protein</fullName>
    </submittedName>
</protein>
<comment type="caution">
    <text evidence="1">The sequence shown here is derived from an EMBL/GenBank/DDBJ whole genome shotgun (WGS) entry which is preliminary data.</text>
</comment>
<accession>G6XFI9</accession>
<dbReference type="Proteomes" id="UP000004949">
    <property type="component" value="Unassembled WGS sequence"/>
</dbReference>
<dbReference type="STRING" id="1088869.GMO_02540"/>
<proteinExistence type="predicted"/>
<gene>
    <name evidence="1" type="ORF">GMO_02540</name>
</gene>
<evidence type="ECO:0000313" key="2">
    <source>
        <dbReference type="Proteomes" id="UP000004949"/>
    </source>
</evidence>
<dbReference type="PATRIC" id="fig|1088869.3.peg.257"/>
<keyword evidence="2" id="KW-1185">Reference proteome</keyword>